<name>A0A0S4QSQ0_9ACTN</name>
<gene>
    <name evidence="3" type="ORF">Ga0074812_112106</name>
</gene>
<sequence>MSSPGNGTPTGRRMGVGEIAALVSAIVAVLGLLLAVFGGQLTGASSPGRSLAYGADAPSTSAVSATPTASGAPAVSRTPVFETPADPDSAAAAVVPTSFGSAAPAGSQAAAPPALPAGWHRVTEPDLTVRFAVPDGWNRVTRNELQSTWHSPDEVHAMSVKRDTTHGSTPESAAAGQLAWYRNTAESSMADLNAGSHPIRQGGKDALWLEMDYHWVGQAEPRKRVELFVAGQAGQVYQLLFDTAATTEKLAIQRQMFDIAREQLLIDA</sequence>
<feature type="transmembrane region" description="Helical" evidence="2">
    <location>
        <begin position="20"/>
        <end position="39"/>
    </location>
</feature>
<feature type="region of interest" description="Disordered" evidence="1">
    <location>
        <begin position="53"/>
        <end position="89"/>
    </location>
</feature>
<keyword evidence="4" id="KW-1185">Reference proteome</keyword>
<keyword evidence="2" id="KW-0812">Transmembrane</keyword>
<dbReference type="AlphaFoldDB" id="A0A0S4QSQ0"/>
<proteinExistence type="predicted"/>
<feature type="compositionally biased region" description="Low complexity" evidence="1">
    <location>
        <begin position="57"/>
        <end position="76"/>
    </location>
</feature>
<evidence type="ECO:0000256" key="1">
    <source>
        <dbReference type="SAM" id="MobiDB-lite"/>
    </source>
</evidence>
<evidence type="ECO:0000256" key="2">
    <source>
        <dbReference type="SAM" id="Phobius"/>
    </source>
</evidence>
<evidence type="ECO:0000313" key="3">
    <source>
        <dbReference type="EMBL" id="CUU57446.1"/>
    </source>
</evidence>
<protein>
    <submittedName>
        <fullName evidence="3">Uncharacterized protein</fullName>
    </submittedName>
</protein>
<keyword evidence="2" id="KW-1133">Transmembrane helix</keyword>
<accession>A0A0S4QSQ0</accession>
<dbReference type="EMBL" id="FAOZ01000012">
    <property type="protein sequence ID" value="CUU57446.1"/>
    <property type="molecule type" value="Genomic_DNA"/>
</dbReference>
<dbReference type="RefSeq" id="WP_207550377.1">
    <property type="nucleotide sequence ID" value="NZ_FAOZ01000012.1"/>
</dbReference>
<keyword evidence="2" id="KW-0472">Membrane</keyword>
<reference evidence="4" key="1">
    <citation type="submission" date="2015-11" db="EMBL/GenBank/DDBJ databases">
        <authorList>
            <person name="Varghese N."/>
        </authorList>
    </citation>
    <scope>NUCLEOTIDE SEQUENCE [LARGE SCALE GENOMIC DNA]</scope>
    <source>
        <strain evidence="4">DSM 45899</strain>
    </source>
</reference>
<organism evidence="3 4">
    <name type="scientific">Parafrankia irregularis</name>
    <dbReference type="NCBI Taxonomy" id="795642"/>
    <lineage>
        <taxon>Bacteria</taxon>
        <taxon>Bacillati</taxon>
        <taxon>Actinomycetota</taxon>
        <taxon>Actinomycetes</taxon>
        <taxon>Frankiales</taxon>
        <taxon>Frankiaceae</taxon>
        <taxon>Parafrankia</taxon>
    </lineage>
</organism>
<evidence type="ECO:0000313" key="4">
    <source>
        <dbReference type="Proteomes" id="UP000198802"/>
    </source>
</evidence>
<dbReference type="Proteomes" id="UP000198802">
    <property type="component" value="Unassembled WGS sequence"/>
</dbReference>